<dbReference type="EMBL" id="GEZM01089328">
    <property type="protein sequence ID" value="JAV57549.1"/>
    <property type="molecule type" value="Transcribed_RNA"/>
</dbReference>
<dbReference type="GO" id="GO:0141221">
    <property type="term" value="F:histone deacetylase activity, hydrolytic mechanism"/>
    <property type="evidence" value="ECO:0007669"/>
    <property type="project" value="UniProtKB-EC"/>
</dbReference>
<evidence type="ECO:0000259" key="3">
    <source>
        <dbReference type="Pfam" id="PF00850"/>
    </source>
</evidence>
<reference evidence="5 6" key="2">
    <citation type="journal article" date="2018" name="Elife">
        <title>Firefly genomes illuminate parallel origins of bioluminescence in beetles.</title>
        <authorList>
            <person name="Fallon T.R."/>
            <person name="Lower S.E."/>
            <person name="Chang C.H."/>
            <person name="Bessho-Uehara M."/>
            <person name="Martin G.J."/>
            <person name="Bewick A.J."/>
            <person name="Behringer M."/>
            <person name="Debat H.J."/>
            <person name="Wong I."/>
            <person name="Day J.C."/>
            <person name="Suvorov A."/>
            <person name="Silva C.J."/>
            <person name="Stanger-Hall K.F."/>
            <person name="Hall D.W."/>
            <person name="Schmitz R.J."/>
            <person name="Nelson D.R."/>
            <person name="Lewis S.M."/>
            <person name="Shigenobu S."/>
            <person name="Bybee S.M."/>
            <person name="Larracuente A.M."/>
            <person name="Oba Y."/>
            <person name="Weng J.K."/>
        </authorList>
    </citation>
    <scope>NUCLEOTIDE SEQUENCE [LARGE SCALE GENOMIC DNA]</scope>
    <source>
        <strain evidence="5">1611_PpyrPB1</strain>
        <tissue evidence="5">Whole body</tissue>
    </source>
</reference>
<protein>
    <recommendedName>
        <fullName evidence="3">Histone deacetylase domain-containing protein</fullName>
    </recommendedName>
</protein>
<feature type="region of interest" description="Disordered" evidence="2">
    <location>
        <begin position="1"/>
        <end position="43"/>
    </location>
</feature>
<accession>A0A1Y1K7Y6</accession>
<feature type="compositionally biased region" description="Basic and acidic residues" evidence="2">
    <location>
        <begin position="849"/>
        <end position="860"/>
    </location>
</feature>
<organism evidence="4">
    <name type="scientific">Photinus pyralis</name>
    <name type="common">Common eastern firefly</name>
    <name type="synonym">Lampyris pyralis</name>
    <dbReference type="NCBI Taxonomy" id="7054"/>
    <lineage>
        <taxon>Eukaryota</taxon>
        <taxon>Metazoa</taxon>
        <taxon>Ecdysozoa</taxon>
        <taxon>Arthropoda</taxon>
        <taxon>Hexapoda</taxon>
        <taxon>Insecta</taxon>
        <taxon>Pterygota</taxon>
        <taxon>Neoptera</taxon>
        <taxon>Endopterygota</taxon>
        <taxon>Coleoptera</taxon>
        <taxon>Polyphaga</taxon>
        <taxon>Elateriformia</taxon>
        <taxon>Elateroidea</taxon>
        <taxon>Lampyridae</taxon>
        <taxon>Lampyrinae</taxon>
        <taxon>Photinus</taxon>
    </lineage>
</organism>
<dbReference type="PANTHER" id="PTHR10625">
    <property type="entry name" value="HISTONE DEACETYLASE HDAC1-RELATED"/>
    <property type="match status" value="1"/>
</dbReference>
<proteinExistence type="predicted"/>
<feature type="compositionally biased region" description="Acidic residues" evidence="2">
    <location>
        <begin position="9"/>
        <end position="20"/>
    </location>
</feature>
<dbReference type="GO" id="GO:0040029">
    <property type="term" value="P:epigenetic regulation of gene expression"/>
    <property type="evidence" value="ECO:0007669"/>
    <property type="project" value="TreeGrafter"/>
</dbReference>
<evidence type="ECO:0000313" key="4">
    <source>
        <dbReference type="EMBL" id="JAV57549.1"/>
    </source>
</evidence>
<dbReference type="InterPro" id="IPR037138">
    <property type="entry name" value="His_deacetylse_dom_sf"/>
</dbReference>
<evidence type="ECO:0000256" key="1">
    <source>
        <dbReference type="ARBA" id="ARBA00048287"/>
    </source>
</evidence>
<comment type="catalytic activity">
    <reaction evidence="1">
        <text>N(6)-acetyl-L-lysyl-[histone] + H2O = L-lysyl-[histone] + acetate</text>
        <dbReference type="Rhea" id="RHEA:58196"/>
        <dbReference type="Rhea" id="RHEA-COMP:9845"/>
        <dbReference type="Rhea" id="RHEA-COMP:11338"/>
        <dbReference type="ChEBI" id="CHEBI:15377"/>
        <dbReference type="ChEBI" id="CHEBI:29969"/>
        <dbReference type="ChEBI" id="CHEBI:30089"/>
        <dbReference type="ChEBI" id="CHEBI:61930"/>
        <dbReference type="EC" id="3.5.1.98"/>
    </reaction>
</comment>
<dbReference type="Proteomes" id="UP000327044">
    <property type="component" value="Unassembled WGS sequence"/>
</dbReference>
<dbReference type="PANTHER" id="PTHR10625:SF38">
    <property type="entry name" value="HISTONE DEACETYLASE 6, ISOFORM G"/>
    <property type="match status" value="1"/>
</dbReference>
<feature type="domain" description="Histone deacetylase" evidence="3">
    <location>
        <begin position="102"/>
        <end position="398"/>
    </location>
</feature>
<feature type="region of interest" description="Disordered" evidence="2">
    <location>
        <begin position="849"/>
        <end position="871"/>
    </location>
</feature>
<dbReference type="InterPro" id="IPR000286">
    <property type="entry name" value="HDACs"/>
</dbReference>
<sequence length="871" mass="98323">MENESKVDEGEESTEGASELDMEKRRMESECGPSTSRSKRYRSKLSEFISSNRGQQQPAEDVILVDVYEKAEDAQYLIRKPTGIVFDDLTSLHRCEWDPNYIEHPGRFQAIMDRLKVADVLDRCKRLSYTFPSNEDLLEVHTQEMIDKLRAISLSKEEEWEDQAACYDSVYFNESTFTSSMIAAGCAISLVDAVCNGEVQNGMAIVRPPGHHAMSDNFCGFCNFNNVAIAAKYALGKKLANKILIVDIDVHHGQATQQTFYNSNNVLYFSIHRYEHGAFWPNLRESNFDYIGEGAGKGYNINFPLNAHGLDDSSYMAIVLQILLPVAYEFNPDLIIVSAGYDACLGCPEGEMMVSPAFYGHLLTLLSGLALGRMVVCLEGGYFLPSLAEGVLMTVKALLGDACAYLNCMEKPHHVVVETINDLRSVLGRYWKCFRMYSTCPSSEDVHKVTAKFVGVPPVPPYETRNCYPLLSPILNQFYNDTIEKLRDEYELVGDNRLVGCCFHREMLLHKPVEPHYENPGRLSAICDIYKAWMLHTRCVNVKPRELNVNALRAVHGERYIEELVSERFGNIIQSHRDMYYNEHTLDAIKKANACLLTLVDYMVRGIFRSGVALIRPPGHHAEPHSAMGFCFVNNVAVAAKELLKDCNRVAIVDFDIHHGNGTQNVFYNDDRVLYISIHKFFPESFFPNTPEGDSTYYGEGRGKGYNVNVALRGHNMHDVDYMTIFFSVILPILYSYNPQFILVSAGFDAGINDPLGKYKLSPECFGHFIQILKPLAKGRIILVLEGGYNRSTVKYSMNLCIKSLLGDPLPSLDCSKRIDPECMKAIAKVKSIHKSFWPILDVDKKVECDPNENKDKEPNTGKLKLRSMKS</sequence>
<dbReference type="InterPro" id="IPR023696">
    <property type="entry name" value="Ureohydrolase_dom_sf"/>
</dbReference>
<dbReference type="EMBL" id="GEZM01089326">
    <property type="protein sequence ID" value="JAV57550.1"/>
    <property type="molecule type" value="Transcribed_RNA"/>
</dbReference>
<dbReference type="EMBL" id="VVIM01000003">
    <property type="protein sequence ID" value="KAB0800892.1"/>
    <property type="molecule type" value="Genomic_DNA"/>
</dbReference>
<reference evidence="5" key="3">
    <citation type="submission" date="2019-08" db="EMBL/GenBank/DDBJ databases">
        <authorList>
            <consortium name="Photinus pyralis genome working group"/>
            <person name="Fallon T.R."/>
            <person name="Sander Lower S.E."/>
            <person name="Weng J.-K."/>
        </authorList>
    </citation>
    <scope>NUCLEOTIDE SEQUENCE</scope>
    <source>
        <strain evidence="5">1611_PpyrPB1</strain>
        <tissue evidence="5">Whole body</tissue>
    </source>
</reference>
<evidence type="ECO:0000256" key="2">
    <source>
        <dbReference type="SAM" id="MobiDB-lite"/>
    </source>
</evidence>
<evidence type="ECO:0000313" key="6">
    <source>
        <dbReference type="Proteomes" id="UP000327044"/>
    </source>
</evidence>
<dbReference type="FunCoup" id="A0A1Y1K7Y6">
    <property type="interactions" value="1221"/>
</dbReference>
<dbReference type="SUPFAM" id="SSF52768">
    <property type="entry name" value="Arginase/deacetylase"/>
    <property type="match status" value="2"/>
</dbReference>
<feature type="domain" description="Histone deacetylase" evidence="3">
    <location>
        <begin position="516"/>
        <end position="804"/>
    </location>
</feature>
<dbReference type="InParanoid" id="A0A1Y1K7Y6"/>
<gene>
    <name evidence="5" type="ORF">PPYR_05246</name>
</gene>
<dbReference type="Gene3D" id="3.40.800.20">
    <property type="entry name" value="Histone deacetylase domain"/>
    <property type="match status" value="2"/>
</dbReference>
<dbReference type="Pfam" id="PF00850">
    <property type="entry name" value="Hist_deacetyl"/>
    <property type="match status" value="2"/>
</dbReference>
<dbReference type="OrthoDB" id="424012at2759"/>
<evidence type="ECO:0000313" key="5">
    <source>
        <dbReference type="EMBL" id="KAB0800892.1"/>
    </source>
</evidence>
<dbReference type="AlphaFoldDB" id="A0A1Y1K7Y6"/>
<reference evidence="4" key="1">
    <citation type="journal article" date="2016" name="Sci. Rep.">
        <title>Molecular characterization of firefly nuptial gifts: a multi-omics approach sheds light on postcopulatory sexual selection.</title>
        <authorList>
            <person name="Al-Wathiqui N."/>
            <person name="Fallon T.R."/>
            <person name="South A."/>
            <person name="Weng J.K."/>
            <person name="Lewis S.M."/>
        </authorList>
    </citation>
    <scope>NUCLEOTIDE SEQUENCE</scope>
</reference>
<dbReference type="InterPro" id="IPR023801">
    <property type="entry name" value="His_deacetylse_dom"/>
</dbReference>
<keyword evidence="6" id="KW-1185">Reference proteome</keyword>
<name>A0A1Y1K7Y6_PHOPY</name>
<dbReference type="PRINTS" id="PR01270">
    <property type="entry name" value="HDASUPER"/>
</dbReference>
<dbReference type="GO" id="GO:0000118">
    <property type="term" value="C:histone deacetylase complex"/>
    <property type="evidence" value="ECO:0007669"/>
    <property type="project" value="TreeGrafter"/>
</dbReference>